<dbReference type="SUPFAM" id="SSF89562">
    <property type="entry name" value="RraA-like"/>
    <property type="match status" value="1"/>
</dbReference>
<feature type="binding site" evidence="1">
    <location>
        <position position="328"/>
    </location>
    <ligand>
        <name>substrate</name>
    </ligand>
</feature>
<evidence type="ECO:0000313" key="4">
    <source>
        <dbReference type="Proteomes" id="UP000065734"/>
    </source>
</evidence>
<evidence type="ECO:0000313" key="3">
    <source>
        <dbReference type="EMBL" id="CUU41100.1"/>
    </source>
</evidence>
<dbReference type="InterPro" id="IPR029044">
    <property type="entry name" value="Nucleotide-diphossugar_trans"/>
</dbReference>
<dbReference type="Pfam" id="PF02348">
    <property type="entry name" value="CTP_transf_3"/>
    <property type="match status" value="1"/>
</dbReference>
<dbReference type="EMBL" id="AP014854">
    <property type="protein sequence ID" value="BAR98283.1"/>
    <property type="molecule type" value="Genomic_DNA"/>
</dbReference>
<sequence length="428" mass="46640">MTTVAFMPAKGTSARIENKNLRILDGELLFKRKLRQLLDCPGIDLVCLDTESDDLAALASELPVRRLKRPVSLATNAADGHDMFAWECAQVEADIYIQSLCTAPFVTAATVSRALSALKQSPEHDSLVAVSRAKQYLWRDGEPVYGRGRIPNSVDLPEAVVEAMSLYIVRGEVARAGKRFGTNPLLFALDPTEQIDVNWPEDLVLAETVAAGERARENLALTALAPYLTSSLLSDITRELGLAQALPREISGAGRFFGRAKTLQLDAVGEGDSWHGIYDALKSYDFVRPGDVITVENKVRDHAYFGELNAQIAMRSGAVGAVIDGVTRDVEAVRRLGFAVFARGNHCLDIKFKGVLRAMNLPIAIGGVAICNGDYIFADADGVVVIPREKWPEVRAAALRGIEKEWRVGMSVALGRPAMEIFETVGEF</sequence>
<keyword evidence="3" id="KW-0456">Lyase</keyword>
<organism evidence="3 4">
    <name type="scientific">Blastochloris viridis</name>
    <name type="common">Rhodopseudomonas viridis</name>
    <dbReference type="NCBI Taxonomy" id="1079"/>
    <lineage>
        <taxon>Bacteria</taxon>
        <taxon>Pseudomonadati</taxon>
        <taxon>Pseudomonadota</taxon>
        <taxon>Alphaproteobacteria</taxon>
        <taxon>Hyphomicrobiales</taxon>
        <taxon>Blastochloridaceae</taxon>
        <taxon>Blastochloris</taxon>
    </lineage>
</organism>
<dbReference type="PANTHER" id="PTHR21485:SF6">
    <property type="entry name" value="N-ACYLNEURAMINATE CYTIDYLYLTRANSFERASE-RELATED"/>
    <property type="match status" value="1"/>
</dbReference>
<dbReference type="GO" id="GO:0008781">
    <property type="term" value="F:N-acylneuraminate cytidylyltransferase activity"/>
    <property type="evidence" value="ECO:0007669"/>
    <property type="project" value="TreeGrafter"/>
</dbReference>
<dbReference type="EC" id="4.1.1.3" evidence="3"/>
<dbReference type="EMBL" id="LN907867">
    <property type="protein sequence ID" value="CUU41100.1"/>
    <property type="molecule type" value="Genomic_DNA"/>
</dbReference>
<dbReference type="GO" id="GO:0032259">
    <property type="term" value="P:methylation"/>
    <property type="evidence" value="ECO:0007669"/>
    <property type="project" value="UniProtKB-KW"/>
</dbReference>
<dbReference type="InterPro" id="IPR003329">
    <property type="entry name" value="Cytidylyl_trans"/>
</dbReference>
<dbReference type="STRING" id="1079.BVIR_644"/>
<dbReference type="SUPFAM" id="SSF53448">
    <property type="entry name" value="Nucleotide-diphospho-sugar transferases"/>
    <property type="match status" value="1"/>
</dbReference>
<keyword evidence="2" id="KW-0808">Transferase</keyword>
<protein>
    <submittedName>
        <fullName evidence="3">4-hydroxy-2-oxoglutarate aldolase</fullName>
        <ecNumber evidence="3">4.1.1.3</ecNumber>
    </submittedName>
    <submittedName>
        <fullName evidence="2">S-adenosylmethionine:2-demethylmenaquinone methyltransferase</fullName>
    </submittedName>
</protein>
<dbReference type="GO" id="GO:0008168">
    <property type="term" value="F:methyltransferase activity"/>
    <property type="evidence" value="ECO:0007669"/>
    <property type="project" value="UniProtKB-KW"/>
</dbReference>
<reference evidence="3" key="2">
    <citation type="submission" date="2015-11" db="EMBL/GenBank/DDBJ databases">
        <authorList>
            <person name="Zhang Y."/>
            <person name="Guo Z."/>
        </authorList>
    </citation>
    <scope>NUCLEOTIDE SEQUENCE</scope>
    <source>
        <strain evidence="3">1</strain>
    </source>
</reference>
<keyword evidence="1" id="KW-0479">Metal-binding</keyword>
<dbReference type="InterPro" id="IPR036704">
    <property type="entry name" value="RraA/RraA-like_sf"/>
</dbReference>
<dbReference type="OrthoDB" id="9812532at2"/>
<name>A0A0H5BNV2_BLAVI</name>
<dbReference type="PATRIC" id="fig|1079.6.peg.664"/>
<dbReference type="Gene3D" id="3.90.550.10">
    <property type="entry name" value="Spore Coat Polysaccharide Biosynthesis Protein SpsA, Chain A"/>
    <property type="match status" value="1"/>
</dbReference>
<dbReference type="RefSeq" id="WP_055036397.1">
    <property type="nucleotide sequence ID" value="NZ_AP014854.2"/>
</dbReference>
<dbReference type="Proteomes" id="UP000065734">
    <property type="component" value="Chromosome I"/>
</dbReference>
<keyword evidence="4" id="KW-1185">Reference proteome</keyword>
<dbReference type="GO" id="GO:0016829">
    <property type="term" value="F:lyase activity"/>
    <property type="evidence" value="ECO:0007669"/>
    <property type="project" value="UniProtKB-KW"/>
</dbReference>
<dbReference type="Gene3D" id="3.50.30.40">
    <property type="entry name" value="Ribonuclease E inhibitor RraA/RraA-like"/>
    <property type="match status" value="1"/>
</dbReference>
<dbReference type="GO" id="GO:0046872">
    <property type="term" value="F:metal ion binding"/>
    <property type="evidence" value="ECO:0007669"/>
    <property type="project" value="UniProtKB-KW"/>
</dbReference>
<comment type="cofactor">
    <cofactor evidence="1">
        <name>Mg(2+)</name>
        <dbReference type="ChEBI" id="CHEBI:18420"/>
    </cofactor>
</comment>
<dbReference type="Pfam" id="PF03737">
    <property type="entry name" value="RraA-like"/>
    <property type="match status" value="1"/>
</dbReference>
<keyword evidence="1" id="KW-0460">Magnesium</keyword>
<dbReference type="InterPro" id="IPR050793">
    <property type="entry name" value="CMP-NeuNAc_synthase"/>
</dbReference>
<proteinExistence type="predicted"/>
<gene>
    <name evidence="3" type="primary">proA_1</name>
    <name evidence="2" type="ORF">BV133_690</name>
    <name evidence="3" type="ORF">BVIRIDIS_00880</name>
</gene>
<reference evidence="4" key="3">
    <citation type="journal article" date="2016" name="Genome Announc.">
        <title>Revised genome sequence of the purple photosynthetic bacterium Blastochloris viridis.</title>
        <authorList>
            <person name="Liu L.N."/>
            <person name="Faulkner M."/>
            <person name="Liu X."/>
            <person name="Huang F."/>
            <person name="Darby A.C."/>
            <person name="Hall N."/>
        </authorList>
    </citation>
    <scope>NUCLEOTIDE SEQUENCE [LARGE SCALE GENOMIC DNA]</scope>
    <source>
        <strain evidence="4">ATCC 19567 / DSM 133 / F</strain>
    </source>
</reference>
<reference evidence="2" key="1">
    <citation type="journal article" date="2015" name="Genome Announc.">
        <title>Complete Genome Sequence of the Bacteriochlorophyll b-Producing Photosynthetic Bacterium Blastochloris viridis.</title>
        <authorList>
            <person name="Tsukatani Y."/>
            <person name="Hirose Y."/>
            <person name="Harada J."/>
            <person name="Misawa N."/>
            <person name="Mori K."/>
            <person name="Inoue K."/>
            <person name="Tamiaki H."/>
        </authorList>
    </citation>
    <scope>NUCLEOTIDE SEQUENCE [LARGE SCALE GENOMIC DNA]</scope>
    <source>
        <strain evidence="2">DSM 133</strain>
    </source>
</reference>
<evidence type="ECO:0000256" key="1">
    <source>
        <dbReference type="PIRSR" id="PIRSR605493-1"/>
    </source>
</evidence>
<accession>A0A0H5BNV2</accession>
<dbReference type="InterPro" id="IPR005493">
    <property type="entry name" value="RraA/RraA-like"/>
</dbReference>
<feature type="binding site" evidence="1">
    <location>
        <position position="329"/>
    </location>
    <ligand>
        <name>Mg(2+)</name>
        <dbReference type="ChEBI" id="CHEBI:18420"/>
    </ligand>
</feature>
<dbReference type="KEGG" id="bvr:BVIR_644"/>
<keyword evidence="2" id="KW-0489">Methyltransferase</keyword>
<dbReference type="AlphaFoldDB" id="A0A0H5BNV2"/>
<evidence type="ECO:0000313" key="2">
    <source>
        <dbReference type="EMBL" id="BAR98283.1"/>
    </source>
</evidence>
<dbReference type="CDD" id="cd16841">
    <property type="entry name" value="RraA_family"/>
    <property type="match status" value="1"/>
</dbReference>
<dbReference type="PANTHER" id="PTHR21485">
    <property type="entry name" value="HAD SUPERFAMILY MEMBERS CMAS AND KDSC"/>
    <property type="match status" value="1"/>
</dbReference>